<evidence type="ECO:0000256" key="5">
    <source>
        <dbReference type="ARBA" id="ARBA00023010"/>
    </source>
</evidence>
<comment type="subunit">
    <text evidence="9">Part of the nuclear pore complex (NPC).</text>
</comment>
<sequence length="820" mass="95704">MDDSTRAAIFADFDISQNESQMDFTDDLTKSKFRKSQFNLSVSLTPGELSAIFDTPTVQPKLNSENGLYNQFLDVLQAFRISSPLQLLEILQYFIDNCIDTISILKDQNQNVDWLEQELNTWRLLLTLFQVQHLESEKVDNIVSDRDLSDALFKEDQKLKGIQRIVDWLEHCAAENMENEFMKDAKHFSDEEVAWPNTLGQLLKKELIYQSSGAMVTKLDPDAPNRQSKSIHDLDQVDDDRLLTQVFTEIRCGRLEKAELLCCQYGQFWRSAIMEGWRLYHDPFYKPKEEQNPSDEVLGNPNRDVWKACAWKISSDHKNSPYWRATIGILCGNIDAVLPVCNRWEDILWAHLHTIVNVAVESHIQTHKSNNFISLPEKYWEYKMTIDDIIAELKSNPKLAIRQEAHKPRRQIQQYFMTNQFRELVNTMADWAENSSESDPQFLRFLAHLVLVIRWAGIQHDELAANLIIQKYIEVLIPMNDSLLVAYYTSQLEQNSQIIIYSKFLEKSVLTEQRTQGLSAAEKFSLPVEEITKRIVETYRNRFTNMTTGQDLFSEITSDDYELISALDWIIYYPHQVEEAFIQINAVVRNFVAQGKIQAARRAFNKVQKDSINRLLNNADIDIEKLLEFDMVLVPGKIQSLVLEYLAYKCYLDAEEGFAEWFHEYHQTKPIEPIKLHENADYAKKLIYDHNMEQYQIALSNWKKNVSSSSQIVVEQLFNLLFFPNGWLVDHENKDKNRHEHFELLRTICIPKIFMLLHTILHSAEKYTECIKLASYITDKTNKFYQLFTQADLKKLLAKIAESSVCLMESNDQKLDPWGF</sequence>
<dbReference type="AlphaFoldDB" id="A0A2H8U0C3"/>
<keyword evidence="5 9" id="KW-0811">Translocation</keyword>
<dbReference type="PANTHER" id="PTHR13003">
    <property type="entry name" value="NUP107-RELATED"/>
    <property type="match status" value="1"/>
</dbReference>
<dbReference type="EMBL" id="GFXV01007805">
    <property type="protein sequence ID" value="MBW19610.1"/>
    <property type="molecule type" value="Transcribed_RNA"/>
</dbReference>
<keyword evidence="8 9" id="KW-0539">Nucleus</keyword>
<evidence type="ECO:0000256" key="3">
    <source>
        <dbReference type="ARBA" id="ARBA00022816"/>
    </source>
</evidence>
<dbReference type="Gene3D" id="1.10.3450.20">
    <property type="match status" value="1"/>
</dbReference>
<organism evidence="10">
    <name type="scientific">Melanaphis sacchari</name>
    <dbReference type="NCBI Taxonomy" id="742174"/>
    <lineage>
        <taxon>Eukaryota</taxon>
        <taxon>Metazoa</taxon>
        <taxon>Ecdysozoa</taxon>
        <taxon>Arthropoda</taxon>
        <taxon>Hexapoda</taxon>
        <taxon>Insecta</taxon>
        <taxon>Pterygota</taxon>
        <taxon>Neoptera</taxon>
        <taxon>Paraneoptera</taxon>
        <taxon>Hemiptera</taxon>
        <taxon>Sternorrhyncha</taxon>
        <taxon>Aphidomorpha</taxon>
        <taxon>Aphidoidea</taxon>
        <taxon>Aphididae</taxon>
        <taxon>Aphidini</taxon>
        <taxon>Melanaphis</taxon>
    </lineage>
</organism>
<evidence type="ECO:0000256" key="8">
    <source>
        <dbReference type="ARBA" id="ARBA00023242"/>
    </source>
</evidence>
<evidence type="ECO:0000256" key="6">
    <source>
        <dbReference type="ARBA" id="ARBA00023132"/>
    </source>
</evidence>
<dbReference type="GO" id="GO:0006406">
    <property type="term" value="P:mRNA export from nucleus"/>
    <property type="evidence" value="ECO:0007669"/>
    <property type="project" value="TreeGrafter"/>
</dbReference>
<dbReference type="Gene3D" id="1.20.190.50">
    <property type="match status" value="1"/>
</dbReference>
<dbReference type="InterPro" id="IPR007252">
    <property type="entry name" value="Nup84/Nup107"/>
</dbReference>
<dbReference type="GO" id="GO:0031080">
    <property type="term" value="C:nuclear pore outer ring"/>
    <property type="evidence" value="ECO:0007669"/>
    <property type="project" value="TreeGrafter"/>
</dbReference>
<evidence type="ECO:0000256" key="2">
    <source>
        <dbReference type="ARBA" id="ARBA00022448"/>
    </source>
</evidence>
<comment type="function">
    <text evidence="9">Functions as a component of the nuclear pore complex (NPC).</text>
</comment>
<evidence type="ECO:0000256" key="9">
    <source>
        <dbReference type="RuleBase" id="RU365072"/>
    </source>
</evidence>
<keyword evidence="4" id="KW-0653">Protein transport</keyword>
<dbReference type="GO" id="GO:0031965">
    <property type="term" value="C:nuclear membrane"/>
    <property type="evidence" value="ECO:0007669"/>
    <property type="project" value="UniProtKB-SubCell"/>
</dbReference>
<accession>A0A2H8U0C3</accession>
<comment type="subcellular location">
    <subcellularLocation>
        <location evidence="9">Nucleus</location>
        <location evidence="9">Nuclear pore complex</location>
    </subcellularLocation>
    <subcellularLocation>
        <location evidence="9">Nucleus membrane</location>
    </subcellularLocation>
</comment>
<dbReference type="FunFam" id="1.10.3450.20:FF:000001">
    <property type="entry name" value="Nuclear pore complex protein"/>
    <property type="match status" value="1"/>
</dbReference>
<keyword evidence="7 9" id="KW-0472">Membrane</keyword>
<dbReference type="GO" id="GO:0006606">
    <property type="term" value="P:protein import into nucleus"/>
    <property type="evidence" value="ECO:0007669"/>
    <property type="project" value="TreeGrafter"/>
</dbReference>
<proteinExistence type="inferred from homology"/>
<evidence type="ECO:0000256" key="7">
    <source>
        <dbReference type="ARBA" id="ARBA00023136"/>
    </source>
</evidence>
<dbReference type="GO" id="GO:0017056">
    <property type="term" value="F:structural constituent of nuclear pore"/>
    <property type="evidence" value="ECO:0007669"/>
    <property type="project" value="UniProtKB-UniRule"/>
</dbReference>
<protein>
    <recommendedName>
        <fullName evidence="9">Nuclear pore complex protein</fullName>
    </recommendedName>
</protein>
<dbReference type="OrthoDB" id="3098at2759"/>
<evidence type="ECO:0000256" key="1">
    <source>
        <dbReference type="ARBA" id="ARBA00009510"/>
    </source>
</evidence>
<dbReference type="Pfam" id="PF04121">
    <property type="entry name" value="Nup84_Nup100"/>
    <property type="match status" value="1"/>
</dbReference>
<keyword evidence="2 9" id="KW-0813">Transport</keyword>
<name>A0A2H8U0C3_9HEMI</name>
<evidence type="ECO:0000256" key="4">
    <source>
        <dbReference type="ARBA" id="ARBA00022927"/>
    </source>
</evidence>
<keyword evidence="6 9" id="KW-0906">Nuclear pore complex</keyword>
<gene>
    <name evidence="10" type="primary">Nup107_1</name>
</gene>
<reference evidence="10" key="1">
    <citation type="submission" date="2017-10" db="EMBL/GenBank/DDBJ databases">
        <title>Transcriptome Assembly of Sugarcane Aphid Adults.</title>
        <authorList>
            <person name="Scully E.D."/>
            <person name="Palmer N.A."/>
            <person name="Geib S.M."/>
            <person name="Sarath G."/>
            <person name="Sattler S.E."/>
        </authorList>
    </citation>
    <scope>NUCLEOTIDE SEQUENCE</scope>
    <source>
        <tissue evidence="10">Whole body</tissue>
    </source>
</reference>
<dbReference type="GO" id="GO:0000973">
    <property type="term" value="P:post-transcriptional tethering of RNA polymerase II gene DNA at nuclear periphery"/>
    <property type="evidence" value="ECO:0007669"/>
    <property type="project" value="TreeGrafter"/>
</dbReference>
<evidence type="ECO:0000313" key="10">
    <source>
        <dbReference type="EMBL" id="MBW19610.1"/>
    </source>
</evidence>
<comment type="similarity">
    <text evidence="1 9">Belongs to the nucleoporin Nup84/Nup107 family.</text>
</comment>
<keyword evidence="3" id="KW-0509">mRNA transport</keyword>
<dbReference type="PANTHER" id="PTHR13003:SF2">
    <property type="entry name" value="NUCLEAR PORE COMPLEX PROTEIN NUP107"/>
    <property type="match status" value="1"/>
</dbReference>